<protein>
    <submittedName>
        <fullName evidence="3">Uncharacterized protein</fullName>
    </submittedName>
</protein>
<feature type="region of interest" description="Disordered" evidence="1">
    <location>
        <begin position="101"/>
        <end position="134"/>
    </location>
</feature>
<feature type="compositionally biased region" description="Gly residues" evidence="1">
    <location>
        <begin position="104"/>
        <end position="125"/>
    </location>
</feature>
<evidence type="ECO:0000256" key="1">
    <source>
        <dbReference type="SAM" id="MobiDB-lite"/>
    </source>
</evidence>
<organism evidence="3 4">
    <name type="scientific">Ramazzottius varieornatus</name>
    <name type="common">Water bear</name>
    <name type="synonym">Tardigrade</name>
    <dbReference type="NCBI Taxonomy" id="947166"/>
    <lineage>
        <taxon>Eukaryota</taxon>
        <taxon>Metazoa</taxon>
        <taxon>Ecdysozoa</taxon>
        <taxon>Tardigrada</taxon>
        <taxon>Eutardigrada</taxon>
        <taxon>Parachela</taxon>
        <taxon>Hypsibioidea</taxon>
        <taxon>Ramazzottiidae</taxon>
        <taxon>Ramazzottius</taxon>
    </lineage>
</organism>
<proteinExistence type="predicted"/>
<sequence length="280" mass="27269">MSASLALSVIFVVVSFGGTALGQQYDGQYPSFPMLPWLTVPQRYTSGSNLGPLVMPNPPIFAQSASADQDLAFSNYRWQMFYNHDTTTVAAAATTTAATNTTGAAGGVTGAGKTGGSGTGSGGTGTDAAAPGGSSGAAGTLANGGVNANSGGLGQNGGSGTGNLGAQGSVAGLLGGGSGNGRVDGSADSDADETTAATETTTNSTVATTPALNFSAVASSNIRGGQPCKSPQVPASGSQTGICVAETSAALTCTRGVLVVATQCRFFQKCCVVVTNDPSR</sequence>
<name>A0A1D1VRG1_RAMVA</name>
<feature type="compositionally biased region" description="Gly residues" evidence="1">
    <location>
        <begin position="173"/>
        <end position="182"/>
    </location>
</feature>
<feature type="region of interest" description="Disordered" evidence="1">
    <location>
        <begin position="173"/>
        <end position="207"/>
    </location>
</feature>
<evidence type="ECO:0000313" key="4">
    <source>
        <dbReference type="Proteomes" id="UP000186922"/>
    </source>
</evidence>
<dbReference type="Proteomes" id="UP000186922">
    <property type="component" value="Unassembled WGS sequence"/>
</dbReference>
<comment type="caution">
    <text evidence="3">The sequence shown here is derived from an EMBL/GenBank/DDBJ whole genome shotgun (WGS) entry which is preliminary data.</text>
</comment>
<dbReference type="EMBL" id="BDGG01000010">
    <property type="protein sequence ID" value="GAV04145.1"/>
    <property type="molecule type" value="Genomic_DNA"/>
</dbReference>
<gene>
    <name evidence="3" type="primary">RvY_14468-1</name>
    <name evidence="3" type="synonym">RvY_14468.1</name>
    <name evidence="3" type="ORF">RvY_14468</name>
</gene>
<dbReference type="AlphaFoldDB" id="A0A1D1VRG1"/>
<evidence type="ECO:0000313" key="3">
    <source>
        <dbReference type="EMBL" id="GAV04145.1"/>
    </source>
</evidence>
<keyword evidence="2" id="KW-0732">Signal</keyword>
<feature type="chain" id="PRO_5008898751" evidence="2">
    <location>
        <begin position="23"/>
        <end position="280"/>
    </location>
</feature>
<feature type="signal peptide" evidence="2">
    <location>
        <begin position="1"/>
        <end position="22"/>
    </location>
</feature>
<accession>A0A1D1VRG1</accession>
<feature type="compositionally biased region" description="Low complexity" evidence="1">
    <location>
        <begin position="194"/>
        <end position="207"/>
    </location>
</feature>
<reference evidence="3 4" key="1">
    <citation type="journal article" date="2016" name="Nat. Commun.">
        <title>Extremotolerant tardigrade genome and improved radiotolerance of human cultured cells by tardigrade-unique protein.</title>
        <authorList>
            <person name="Hashimoto T."/>
            <person name="Horikawa D.D."/>
            <person name="Saito Y."/>
            <person name="Kuwahara H."/>
            <person name="Kozuka-Hata H."/>
            <person name="Shin-I T."/>
            <person name="Minakuchi Y."/>
            <person name="Ohishi K."/>
            <person name="Motoyama A."/>
            <person name="Aizu T."/>
            <person name="Enomoto A."/>
            <person name="Kondo K."/>
            <person name="Tanaka S."/>
            <person name="Hara Y."/>
            <person name="Koshikawa S."/>
            <person name="Sagara H."/>
            <person name="Miura T."/>
            <person name="Yokobori S."/>
            <person name="Miyagawa K."/>
            <person name="Suzuki Y."/>
            <person name="Kubo T."/>
            <person name="Oyama M."/>
            <person name="Kohara Y."/>
            <person name="Fujiyama A."/>
            <person name="Arakawa K."/>
            <person name="Katayama T."/>
            <person name="Toyoda A."/>
            <person name="Kunieda T."/>
        </authorList>
    </citation>
    <scope>NUCLEOTIDE SEQUENCE [LARGE SCALE GENOMIC DNA]</scope>
    <source>
        <strain evidence="3 4">YOKOZUNA-1</strain>
    </source>
</reference>
<keyword evidence="4" id="KW-1185">Reference proteome</keyword>
<evidence type="ECO:0000256" key="2">
    <source>
        <dbReference type="SAM" id="SignalP"/>
    </source>
</evidence>
<dbReference type="OrthoDB" id="10668071at2759"/>